<feature type="region of interest" description="Disordered" evidence="1">
    <location>
        <begin position="318"/>
        <end position="344"/>
    </location>
</feature>
<evidence type="ECO:0000256" key="1">
    <source>
        <dbReference type="SAM" id="MobiDB-lite"/>
    </source>
</evidence>
<geneLocation type="plasmid" evidence="3 4">
    <name>pSR35</name>
</geneLocation>
<dbReference type="Gene3D" id="2.60.40.10">
    <property type="entry name" value="Immunoglobulins"/>
    <property type="match status" value="3"/>
</dbReference>
<evidence type="ECO:0000259" key="2">
    <source>
        <dbReference type="PROSITE" id="PS50853"/>
    </source>
</evidence>
<dbReference type="InterPro" id="IPR003961">
    <property type="entry name" value="FN3_dom"/>
</dbReference>
<feature type="compositionally biased region" description="Polar residues" evidence="1">
    <location>
        <begin position="360"/>
        <end position="369"/>
    </location>
</feature>
<feature type="region of interest" description="Disordered" evidence="1">
    <location>
        <begin position="273"/>
        <end position="299"/>
    </location>
</feature>
<dbReference type="InterPro" id="IPR058692">
    <property type="entry name" value="Fn3_SaeA_2nd"/>
</dbReference>
<reference evidence="3 4" key="1">
    <citation type="journal article" date="2005" name="Proc. Natl. Acad. Sci. U.S.A.">
        <title>The genome of Salinibacter ruber: convergence and gene exchange among hyperhalophilic bacteria and archaea.</title>
        <authorList>
            <person name="Mongodin E.F."/>
            <person name="Nelson K.E."/>
            <person name="Daugherty S."/>
            <person name="Deboy R.T."/>
            <person name="Wister J."/>
            <person name="Khouri H."/>
            <person name="Weidman J."/>
            <person name="Walsh D.A."/>
            <person name="Papke R.T."/>
            <person name="Sanchez Perez G."/>
            <person name="Sharma A.K."/>
            <person name="Nesbo C.L."/>
            <person name="MacLeod D."/>
            <person name="Bapteste E."/>
            <person name="Doolittle W.F."/>
            <person name="Charlebois R.L."/>
            <person name="Legault B."/>
            <person name="Rodriguez-Valera F."/>
        </authorList>
    </citation>
    <scope>NUCLEOTIDE SEQUENCE [LARGE SCALE GENOMIC DNA]</scope>
    <source>
        <strain evidence="4">DSM 13855 / CECT 5946 / M31</strain>
        <plasmid evidence="4">pSR35</plasmid>
    </source>
</reference>
<dbReference type="PROSITE" id="PS50853">
    <property type="entry name" value="FN3"/>
    <property type="match status" value="1"/>
</dbReference>
<dbReference type="Proteomes" id="UP000008674">
    <property type="component" value="Plasmid pSR35"/>
</dbReference>
<dbReference type="Pfam" id="PF25833">
    <property type="entry name" value="Fn3_SaeA_3rd"/>
    <property type="match status" value="2"/>
</dbReference>
<dbReference type="EMBL" id="CP000160">
    <property type="protein sequence ID" value="ABC46391.1"/>
    <property type="molecule type" value="Genomic_DNA"/>
</dbReference>
<dbReference type="InterPro" id="IPR013783">
    <property type="entry name" value="Ig-like_fold"/>
</dbReference>
<dbReference type="InterPro" id="IPR036116">
    <property type="entry name" value="FN3_sf"/>
</dbReference>
<sequence length="390" mass="39482">MPWVRFAFPMVTPMFSSLKRFPSDCNMSSFFSTLTLQKAEPSGRRSSVRGPSERPPTSLLVLSAILAVALAVAGCGGAGSNEEGGGDDGNGDDGGGGGTGLSAPAAPSGLEATPQDGAVQLGWDAVDGADTYNVYRSTSSGVDVSSSALDTGIDQSSYTDGTAESGTEYFYVVTAVASEDGETAESDPSGEASAALLASPSGLSATPGDGTTQLSWEAAGGADTYNVYRSISSGVDASSDPLGAGISSTEYADESAQNGTEYFYVVTAAASGDRESDPSGEVSAVPFAAPSGLEGTSRDSEVALSWDAAGGADTYNVYRSTSSTDGAEGEPLATGVAETSYADTDAKNGTKYYYRVTSVNPSGAESDASSEVEKTPFSDPPNRPNSTDRP</sequence>
<dbReference type="eggNOG" id="COG4733">
    <property type="taxonomic scope" value="Bacteria"/>
</dbReference>
<evidence type="ECO:0000313" key="3">
    <source>
        <dbReference type="EMBL" id="ABC46391.1"/>
    </source>
</evidence>
<feature type="region of interest" description="Disordered" evidence="1">
    <location>
        <begin position="360"/>
        <end position="390"/>
    </location>
</feature>
<feature type="domain" description="Fibronectin type-III" evidence="2">
    <location>
        <begin position="286"/>
        <end position="381"/>
    </location>
</feature>
<gene>
    <name evidence="3" type="ordered locus">SRU_p0004</name>
</gene>
<organism evidence="3 4">
    <name type="scientific">Salinibacter ruber (strain DSM 13855 / M31)</name>
    <dbReference type="NCBI Taxonomy" id="309807"/>
    <lineage>
        <taxon>Bacteria</taxon>
        <taxon>Pseudomonadati</taxon>
        <taxon>Rhodothermota</taxon>
        <taxon>Rhodothermia</taxon>
        <taxon>Rhodothermales</taxon>
        <taxon>Salinibacteraceae</taxon>
        <taxon>Salinibacter</taxon>
    </lineage>
</organism>
<dbReference type="EnsemblBacteria" id="ABC46391">
    <property type="protein sequence ID" value="ABC46391"/>
    <property type="gene ID" value="SRU_p0004"/>
</dbReference>
<name>Q2RYL8_SALRD</name>
<dbReference type="HOGENOM" id="CLU_780151_0_0_10"/>
<feature type="region of interest" description="Disordered" evidence="1">
    <location>
        <begin position="79"/>
        <end position="115"/>
    </location>
</feature>
<evidence type="ECO:0000313" key="4">
    <source>
        <dbReference type="Proteomes" id="UP000008674"/>
    </source>
</evidence>
<protein>
    <submittedName>
        <fullName evidence="3">Cellulose 1,4-beta-cellobiosidase-like protein</fullName>
    </submittedName>
</protein>
<dbReference type="SMART" id="SM00060">
    <property type="entry name" value="FN3"/>
    <property type="match status" value="3"/>
</dbReference>
<dbReference type="OrthoDB" id="355609at2"/>
<proteinExistence type="predicted"/>
<dbReference type="CDD" id="cd00063">
    <property type="entry name" value="FN3"/>
    <property type="match status" value="1"/>
</dbReference>
<keyword evidence="3" id="KW-0614">Plasmid</keyword>
<dbReference type="SUPFAM" id="SSF49265">
    <property type="entry name" value="Fibronectin type III"/>
    <property type="match status" value="3"/>
</dbReference>
<keyword evidence="4" id="KW-1185">Reference proteome</keyword>
<dbReference type="AlphaFoldDB" id="Q2RYL8"/>
<accession>Q2RYL8</accession>
<dbReference type="KEGG" id="sru:SRU_p0004"/>
<feature type="region of interest" description="Disordered" evidence="1">
    <location>
        <begin position="140"/>
        <end position="160"/>
    </location>
</feature>